<organism evidence="7 8">
    <name type="scientific">Candidatus Desulfaltia bathyphila</name>
    <dbReference type="NCBI Taxonomy" id="2841697"/>
    <lineage>
        <taxon>Bacteria</taxon>
        <taxon>Pseudomonadati</taxon>
        <taxon>Thermodesulfobacteriota</taxon>
        <taxon>Desulfobacteria</taxon>
        <taxon>Desulfobacterales</taxon>
        <taxon>Desulfobacterales incertae sedis</taxon>
        <taxon>Candidatus Desulfaltia</taxon>
    </lineage>
</organism>
<evidence type="ECO:0000256" key="1">
    <source>
        <dbReference type="ARBA" id="ARBA00006654"/>
    </source>
</evidence>
<feature type="signal peptide" evidence="3">
    <location>
        <begin position="1"/>
        <end position="21"/>
    </location>
</feature>
<evidence type="ECO:0000313" key="7">
    <source>
        <dbReference type="EMBL" id="MBC8200180.1"/>
    </source>
</evidence>
<accession>A0A8J6N6J5</accession>
<dbReference type="InterPro" id="IPR006146">
    <property type="entry name" value="5'-Nucleotdase_CS"/>
</dbReference>
<dbReference type="Proteomes" id="UP000603545">
    <property type="component" value="Unassembled WGS sequence"/>
</dbReference>
<evidence type="ECO:0000256" key="2">
    <source>
        <dbReference type="ARBA" id="ARBA00022729"/>
    </source>
</evidence>
<dbReference type="Pfam" id="PF02872">
    <property type="entry name" value="5_nucleotid_C"/>
    <property type="match status" value="1"/>
</dbReference>
<dbReference type="Gene3D" id="3.90.780.10">
    <property type="entry name" value="5'-Nucleotidase, C-terminal domain"/>
    <property type="match status" value="1"/>
</dbReference>
<reference evidence="7 8" key="1">
    <citation type="submission" date="2020-08" db="EMBL/GenBank/DDBJ databases">
        <title>Bridging the membrane lipid divide: bacteria of the FCB group superphylum have the potential to synthesize archaeal ether lipids.</title>
        <authorList>
            <person name="Villanueva L."/>
            <person name="Von Meijenfeldt F.A.B."/>
            <person name="Westbye A.B."/>
            <person name="Yadav S."/>
            <person name="Hopmans E.C."/>
            <person name="Dutilh B.E."/>
            <person name="Sinninghe Damste J.S."/>
        </authorList>
    </citation>
    <scope>NUCLEOTIDE SEQUENCE [LARGE SCALE GENOMIC DNA]</scope>
    <source>
        <strain evidence="7">NIOZ-UU82</strain>
    </source>
</reference>
<keyword evidence="2 3" id="KW-0732">Signal</keyword>
<dbReference type="Pfam" id="PF00149">
    <property type="entry name" value="Metallophos"/>
    <property type="match status" value="1"/>
</dbReference>
<evidence type="ECO:0000259" key="6">
    <source>
        <dbReference type="Pfam" id="PF02872"/>
    </source>
</evidence>
<gene>
    <name evidence="7" type="ORF">H8E80_09110</name>
</gene>
<dbReference type="InterPro" id="IPR006179">
    <property type="entry name" value="5_nucleotidase/apyrase"/>
</dbReference>
<keyword evidence="3" id="KW-0547">Nucleotide-binding</keyword>
<keyword evidence="3" id="KW-0378">Hydrolase</keyword>
<proteinExistence type="inferred from homology"/>
<feature type="domain" description="Calcineurin-like phosphoesterase" evidence="5">
    <location>
        <begin position="28"/>
        <end position="267"/>
    </location>
</feature>
<keyword evidence="4" id="KW-0812">Transmembrane</keyword>
<feature type="chain" id="PRO_5035340870" evidence="3">
    <location>
        <begin position="22"/>
        <end position="645"/>
    </location>
</feature>
<comment type="caution">
    <text evidence="7">The sequence shown here is derived from an EMBL/GenBank/DDBJ whole genome shotgun (WGS) entry which is preliminary data.</text>
</comment>
<dbReference type="SUPFAM" id="SSF55816">
    <property type="entry name" value="5'-nucleotidase (syn. UDP-sugar hydrolase), C-terminal domain"/>
    <property type="match status" value="1"/>
</dbReference>
<name>A0A8J6N6J5_9BACT</name>
<dbReference type="EMBL" id="JACNLL010000083">
    <property type="protein sequence ID" value="MBC8200180.1"/>
    <property type="molecule type" value="Genomic_DNA"/>
</dbReference>
<dbReference type="GO" id="GO:0000166">
    <property type="term" value="F:nucleotide binding"/>
    <property type="evidence" value="ECO:0007669"/>
    <property type="project" value="UniProtKB-KW"/>
</dbReference>
<dbReference type="Gene3D" id="3.60.21.10">
    <property type="match status" value="1"/>
</dbReference>
<evidence type="ECO:0000256" key="3">
    <source>
        <dbReference type="RuleBase" id="RU362119"/>
    </source>
</evidence>
<evidence type="ECO:0000259" key="5">
    <source>
        <dbReference type="Pfam" id="PF00149"/>
    </source>
</evidence>
<evidence type="ECO:0000256" key="4">
    <source>
        <dbReference type="SAM" id="Phobius"/>
    </source>
</evidence>
<dbReference type="InterPro" id="IPR029052">
    <property type="entry name" value="Metallo-depent_PP-like"/>
</dbReference>
<dbReference type="PANTHER" id="PTHR11575:SF24">
    <property type="entry name" value="5'-NUCLEOTIDASE"/>
    <property type="match status" value="1"/>
</dbReference>
<keyword evidence="4" id="KW-1133">Transmembrane helix</keyword>
<dbReference type="GO" id="GO:0046872">
    <property type="term" value="F:metal ion binding"/>
    <property type="evidence" value="ECO:0007669"/>
    <property type="project" value="InterPro"/>
</dbReference>
<sequence>MKLLRWVIVFVVFTLTMQSPAAGEQSFTIIHSNDLHSHLLGFSPNIDYTPSQTGDDTTIGGCARIATVINDIKKDRENPVLVLDAGDFLIGSLFHILCSEHPFELKLMKLMGYDVITLGNHEFDLMPEGLARMLTSAHNKGHIPCIVLSNAIFSKQSDLDDSLEKVFEDGIVKPYVVMEKEEVKFGFFGLIGKHAAEVAPFAFPVSFEDPVYTAKKIVKNLREKEKVDIVVCLSHSGLWGKKGHSEDEILAKEVDGIDIIISGHSHTKTDGVIQINNTIIAQAWEYGKQLGVIDITYDEGKLNLKNYRLVDIDDSIKGDEKITCLIESFEAIINQKALAKHGLKFRKIIGHIDFDLRIETDESNLGNLIADAIRWYINKNAYDFADKDNKVAFSIVSNGVIRDDIIKGKSGKIAVCDAFRTIPLGTGFDGTMGYPLVSFYLYPSEIKKGLEILTSIYPIKGESYFLQISGARFTYNPNRMLFDRVTQIQVGSEENGYTPLDYSGANKRLYRVAADIYNASFLKMVGDSTWHILDIIPKDRDSNPIIDLKTVRIDVDKNMPGIQELKEWKAVIEYIQNFPDITGDGIPDIPDKYKGKLGRIEVKESWNPYKLLKKGTYITWITFFILMALCCAGIMFCLARIRSNK</sequence>
<keyword evidence="4" id="KW-0472">Membrane</keyword>
<feature type="domain" description="5'-Nucleotidase C-terminal" evidence="6">
    <location>
        <begin position="350"/>
        <end position="519"/>
    </location>
</feature>
<dbReference type="PROSITE" id="PS00786">
    <property type="entry name" value="5_NUCLEOTIDASE_2"/>
    <property type="match status" value="1"/>
</dbReference>
<feature type="transmembrane region" description="Helical" evidence="4">
    <location>
        <begin position="617"/>
        <end position="639"/>
    </location>
</feature>
<evidence type="ECO:0000313" key="8">
    <source>
        <dbReference type="Proteomes" id="UP000603545"/>
    </source>
</evidence>
<dbReference type="GO" id="GO:0009166">
    <property type="term" value="P:nucleotide catabolic process"/>
    <property type="evidence" value="ECO:0007669"/>
    <property type="project" value="InterPro"/>
</dbReference>
<dbReference type="PRINTS" id="PR01607">
    <property type="entry name" value="APYRASEFAMLY"/>
</dbReference>
<comment type="similarity">
    <text evidence="1 3">Belongs to the 5'-nucleotidase family.</text>
</comment>
<dbReference type="InterPro" id="IPR036907">
    <property type="entry name" value="5'-Nucleotdase_C_sf"/>
</dbReference>
<dbReference type="AlphaFoldDB" id="A0A8J6N6J5"/>
<dbReference type="InterPro" id="IPR004843">
    <property type="entry name" value="Calcineurin-like_PHP"/>
</dbReference>
<dbReference type="CDD" id="cd00845">
    <property type="entry name" value="MPP_UshA_N_like"/>
    <property type="match status" value="1"/>
</dbReference>
<dbReference type="SUPFAM" id="SSF56300">
    <property type="entry name" value="Metallo-dependent phosphatases"/>
    <property type="match status" value="1"/>
</dbReference>
<dbReference type="GO" id="GO:0016788">
    <property type="term" value="F:hydrolase activity, acting on ester bonds"/>
    <property type="evidence" value="ECO:0007669"/>
    <property type="project" value="InterPro"/>
</dbReference>
<dbReference type="InterPro" id="IPR008334">
    <property type="entry name" value="5'-Nucleotdase_C"/>
</dbReference>
<protein>
    <submittedName>
        <fullName evidence="7">Bifunctional metallophosphatase/5'-nucleotidase</fullName>
    </submittedName>
</protein>
<dbReference type="PANTHER" id="PTHR11575">
    <property type="entry name" value="5'-NUCLEOTIDASE-RELATED"/>
    <property type="match status" value="1"/>
</dbReference>